<evidence type="ECO:0000313" key="10">
    <source>
        <dbReference type="Proteomes" id="UP000799437"/>
    </source>
</evidence>
<protein>
    <submittedName>
        <fullName evidence="9">Zf-CHY-domain-containing protein</fullName>
    </submittedName>
</protein>
<dbReference type="RefSeq" id="XP_033601951.1">
    <property type="nucleotide sequence ID" value="XM_033741772.1"/>
</dbReference>
<keyword evidence="3" id="KW-0862">Zinc</keyword>
<dbReference type="InterPro" id="IPR037275">
    <property type="entry name" value="Znf_CTCHY_sf"/>
</dbReference>
<feature type="domain" description="RING-type" evidence="6">
    <location>
        <begin position="229"/>
        <end position="271"/>
    </location>
</feature>
<keyword evidence="2 4" id="KW-0863">Zinc-finger</keyword>
<dbReference type="InterPro" id="IPR017921">
    <property type="entry name" value="Znf_CTCHY"/>
</dbReference>
<feature type="region of interest" description="Disordered" evidence="5">
    <location>
        <begin position="70"/>
        <end position="94"/>
    </location>
</feature>
<feature type="compositionally biased region" description="Polar residues" evidence="5">
    <location>
        <begin position="29"/>
        <end position="39"/>
    </location>
</feature>
<dbReference type="SMART" id="SM00184">
    <property type="entry name" value="RING"/>
    <property type="match status" value="1"/>
</dbReference>
<feature type="domain" description="CTCHY-type" evidence="8">
    <location>
        <begin position="162"/>
        <end position="228"/>
    </location>
</feature>
<dbReference type="GO" id="GO:0005634">
    <property type="term" value="C:nucleus"/>
    <property type="evidence" value="ECO:0007669"/>
    <property type="project" value="TreeGrafter"/>
</dbReference>
<dbReference type="Gene3D" id="2.20.28.10">
    <property type="match status" value="1"/>
</dbReference>
<dbReference type="GeneID" id="54482826"/>
<sequence>MTEGYAVAHLETLRPNSPPNIASPERPYTPNSTLSQPDTAASASISPVSSVSLKSDDPYNICAADLEPSYRPIESGGARVGETEEPHSEDSDDDGPCFGCKHYKRNVKVQCYDCRKWYPCRHCHDEVEKHALDRRKTEHMLCVLCQTPQPASGYCRACGRCAAWYYCDICKLWDDDTSKKIYHCLDCGICRVGEGIGKDYVHCKKCNVCISIGHADSHRCIERATECDCPICGEYLFNSSADVASMPCGHYMHKGCYKDYLDVAYKCPFCKKSVINMELSWRKLTHDIESQPMPPQFDKTRVNIQCNDCSAKSNVKYHWLGNKCNTC</sequence>
<dbReference type="PANTHER" id="PTHR21319:SF0">
    <property type="entry name" value="AND RING FINGER DOMAIN PROTEIN, PUTATIVE (AFU_ORTHOLOGUE AFUA_1G08900)-RELATED"/>
    <property type="match status" value="1"/>
</dbReference>
<dbReference type="Pfam" id="PF13639">
    <property type="entry name" value="zf-RING_2"/>
    <property type="match status" value="1"/>
</dbReference>
<dbReference type="Pfam" id="PF05495">
    <property type="entry name" value="zf-CHY"/>
    <property type="match status" value="1"/>
</dbReference>
<accession>A0A6A6WC14</accession>
<dbReference type="Proteomes" id="UP000799437">
    <property type="component" value="Unassembled WGS sequence"/>
</dbReference>
<evidence type="ECO:0000256" key="5">
    <source>
        <dbReference type="SAM" id="MobiDB-lite"/>
    </source>
</evidence>
<dbReference type="InterPro" id="IPR037274">
    <property type="entry name" value="Znf_CHY_sf"/>
</dbReference>
<evidence type="ECO:0000259" key="8">
    <source>
        <dbReference type="PROSITE" id="PS51270"/>
    </source>
</evidence>
<dbReference type="OrthoDB" id="411372at2759"/>
<evidence type="ECO:0000256" key="1">
    <source>
        <dbReference type="ARBA" id="ARBA00022723"/>
    </source>
</evidence>
<reference evidence="9" key="1">
    <citation type="journal article" date="2020" name="Stud. Mycol.">
        <title>101 Dothideomycetes genomes: a test case for predicting lifestyles and emergence of pathogens.</title>
        <authorList>
            <person name="Haridas S."/>
            <person name="Albert R."/>
            <person name="Binder M."/>
            <person name="Bloem J."/>
            <person name="Labutti K."/>
            <person name="Salamov A."/>
            <person name="Andreopoulos B."/>
            <person name="Baker S."/>
            <person name="Barry K."/>
            <person name="Bills G."/>
            <person name="Bluhm B."/>
            <person name="Cannon C."/>
            <person name="Castanera R."/>
            <person name="Culley D."/>
            <person name="Daum C."/>
            <person name="Ezra D."/>
            <person name="Gonzalez J."/>
            <person name="Henrissat B."/>
            <person name="Kuo A."/>
            <person name="Liang C."/>
            <person name="Lipzen A."/>
            <person name="Lutzoni F."/>
            <person name="Magnuson J."/>
            <person name="Mondo S."/>
            <person name="Nolan M."/>
            <person name="Ohm R."/>
            <person name="Pangilinan J."/>
            <person name="Park H.-J."/>
            <person name="Ramirez L."/>
            <person name="Alfaro M."/>
            <person name="Sun H."/>
            <person name="Tritt A."/>
            <person name="Yoshinaga Y."/>
            <person name="Zwiers L.-H."/>
            <person name="Turgeon B."/>
            <person name="Goodwin S."/>
            <person name="Spatafora J."/>
            <person name="Crous P."/>
            <person name="Grigoriev I."/>
        </authorList>
    </citation>
    <scope>NUCLEOTIDE SEQUENCE</scope>
    <source>
        <strain evidence="9">CBS 121739</strain>
    </source>
</reference>
<dbReference type="GO" id="GO:0016567">
    <property type="term" value="P:protein ubiquitination"/>
    <property type="evidence" value="ECO:0007669"/>
    <property type="project" value="TreeGrafter"/>
</dbReference>
<dbReference type="PANTHER" id="PTHR21319">
    <property type="entry name" value="RING FINGER AND CHY ZINC FINGER DOMAIN-CONTAINING PROTEIN 1"/>
    <property type="match status" value="1"/>
</dbReference>
<name>A0A6A6WC14_9PEZI</name>
<proteinExistence type="predicted"/>
<dbReference type="SUPFAM" id="SSF161219">
    <property type="entry name" value="CHY zinc finger-like"/>
    <property type="match status" value="1"/>
</dbReference>
<dbReference type="InterPro" id="IPR008913">
    <property type="entry name" value="Znf_CHY"/>
</dbReference>
<evidence type="ECO:0000256" key="2">
    <source>
        <dbReference type="ARBA" id="ARBA00022771"/>
    </source>
</evidence>
<dbReference type="Pfam" id="PF14599">
    <property type="entry name" value="zinc_ribbon_6"/>
    <property type="match status" value="1"/>
</dbReference>
<dbReference type="SUPFAM" id="SSF161245">
    <property type="entry name" value="Zinc hairpin stack"/>
    <property type="match status" value="1"/>
</dbReference>
<gene>
    <name evidence="9" type="ORF">EJ05DRAFT_437085</name>
</gene>
<dbReference type="GO" id="GO:0008270">
    <property type="term" value="F:zinc ion binding"/>
    <property type="evidence" value="ECO:0007669"/>
    <property type="project" value="UniProtKB-KW"/>
</dbReference>
<feature type="domain" description="CHY-type" evidence="7">
    <location>
        <begin position="93"/>
        <end position="160"/>
    </location>
</feature>
<evidence type="ECO:0000313" key="9">
    <source>
        <dbReference type="EMBL" id="KAF2759500.1"/>
    </source>
</evidence>
<evidence type="ECO:0000256" key="4">
    <source>
        <dbReference type="PROSITE-ProRule" id="PRU00601"/>
    </source>
</evidence>
<dbReference type="GO" id="GO:0006511">
    <property type="term" value="P:ubiquitin-dependent protein catabolic process"/>
    <property type="evidence" value="ECO:0007669"/>
    <property type="project" value="TreeGrafter"/>
</dbReference>
<dbReference type="EMBL" id="ML996569">
    <property type="protein sequence ID" value="KAF2759500.1"/>
    <property type="molecule type" value="Genomic_DNA"/>
</dbReference>
<dbReference type="PROSITE" id="PS50089">
    <property type="entry name" value="ZF_RING_2"/>
    <property type="match status" value="1"/>
</dbReference>
<organism evidence="9 10">
    <name type="scientific">Pseudovirgaria hyperparasitica</name>
    <dbReference type="NCBI Taxonomy" id="470096"/>
    <lineage>
        <taxon>Eukaryota</taxon>
        <taxon>Fungi</taxon>
        <taxon>Dikarya</taxon>
        <taxon>Ascomycota</taxon>
        <taxon>Pezizomycotina</taxon>
        <taxon>Dothideomycetes</taxon>
        <taxon>Dothideomycetes incertae sedis</taxon>
        <taxon>Acrospermales</taxon>
        <taxon>Acrospermaceae</taxon>
        <taxon>Pseudovirgaria</taxon>
    </lineage>
</organism>
<feature type="region of interest" description="Disordered" evidence="5">
    <location>
        <begin position="1"/>
        <end position="56"/>
    </location>
</feature>
<feature type="compositionally biased region" description="Low complexity" evidence="5">
    <location>
        <begin position="40"/>
        <end position="52"/>
    </location>
</feature>
<dbReference type="GO" id="GO:0061630">
    <property type="term" value="F:ubiquitin protein ligase activity"/>
    <property type="evidence" value="ECO:0007669"/>
    <property type="project" value="TreeGrafter"/>
</dbReference>
<dbReference type="Gene3D" id="3.30.40.10">
    <property type="entry name" value="Zinc/RING finger domain, C3HC4 (zinc finger)"/>
    <property type="match status" value="1"/>
</dbReference>
<dbReference type="PROSITE" id="PS51266">
    <property type="entry name" value="ZF_CHY"/>
    <property type="match status" value="1"/>
</dbReference>
<evidence type="ECO:0000256" key="3">
    <source>
        <dbReference type="ARBA" id="ARBA00022833"/>
    </source>
</evidence>
<evidence type="ECO:0000259" key="6">
    <source>
        <dbReference type="PROSITE" id="PS50089"/>
    </source>
</evidence>
<feature type="non-terminal residue" evidence="9">
    <location>
        <position position="327"/>
    </location>
</feature>
<evidence type="ECO:0000259" key="7">
    <source>
        <dbReference type="PROSITE" id="PS51266"/>
    </source>
</evidence>
<dbReference type="SUPFAM" id="SSF57850">
    <property type="entry name" value="RING/U-box"/>
    <property type="match status" value="1"/>
</dbReference>
<dbReference type="InterPro" id="IPR013083">
    <property type="entry name" value="Znf_RING/FYVE/PHD"/>
</dbReference>
<dbReference type="AlphaFoldDB" id="A0A6A6WC14"/>
<keyword evidence="1" id="KW-0479">Metal-binding</keyword>
<dbReference type="InterPro" id="IPR001841">
    <property type="entry name" value="Znf_RING"/>
</dbReference>
<dbReference type="InterPro" id="IPR039512">
    <property type="entry name" value="RCHY1_zinc-ribbon"/>
</dbReference>
<keyword evidence="10" id="KW-1185">Reference proteome</keyword>
<dbReference type="PROSITE" id="PS51270">
    <property type="entry name" value="ZF_CTCHY"/>
    <property type="match status" value="1"/>
</dbReference>